<dbReference type="GO" id="GO:0000166">
    <property type="term" value="F:nucleotide binding"/>
    <property type="evidence" value="ECO:0007669"/>
    <property type="project" value="UniProtKB-KW"/>
</dbReference>
<dbReference type="PANTHER" id="PTHR11920:SF335">
    <property type="entry name" value="GUANYLATE CYCLASE"/>
    <property type="match status" value="1"/>
</dbReference>
<feature type="transmembrane region" description="Helical" evidence="8">
    <location>
        <begin position="1224"/>
        <end position="1246"/>
    </location>
</feature>
<reference evidence="10" key="1">
    <citation type="submission" date="2023-06" db="EMBL/GenBank/DDBJ databases">
        <title>Survivors Of The Sea: Transcriptome response of Skeletonema marinoi to long-term dormancy.</title>
        <authorList>
            <person name="Pinder M.I.M."/>
            <person name="Kourtchenko O."/>
            <person name="Robertson E.K."/>
            <person name="Larsson T."/>
            <person name="Maumus F."/>
            <person name="Osuna-Cruz C.M."/>
            <person name="Vancaester E."/>
            <person name="Stenow R."/>
            <person name="Vandepoele K."/>
            <person name="Ploug H."/>
            <person name="Bruchert V."/>
            <person name="Godhe A."/>
            <person name="Topel M."/>
        </authorList>
    </citation>
    <scope>NUCLEOTIDE SEQUENCE</scope>
    <source>
        <strain evidence="10">R05AC</strain>
    </source>
</reference>
<feature type="compositionally biased region" description="Pro residues" evidence="7">
    <location>
        <begin position="642"/>
        <end position="651"/>
    </location>
</feature>
<feature type="region of interest" description="Disordered" evidence="7">
    <location>
        <begin position="1"/>
        <end position="156"/>
    </location>
</feature>
<keyword evidence="11" id="KW-1185">Reference proteome</keyword>
<evidence type="ECO:0000313" key="11">
    <source>
        <dbReference type="Proteomes" id="UP001224775"/>
    </source>
</evidence>
<feature type="domain" description="Guanylate cyclase" evidence="9">
    <location>
        <begin position="1359"/>
        <end position="1493"/>
    </location>
</feature>
<feature type="transmembrane region" description="Helical" evidence="8">
    <location>
        <begin position="753"/>
        <end position="774"/>
    </location>
</feature>
<evidence type="ECO:0000313" key="10">
    <source>
        <dbReference type="EMBL" id="KAK1735437.1"/>
    </source>
</evidence>
<dbReference type="Pfam" id="PF00211">
    <property type="entry name" value="Guanylate_cyc"/>
    <property type="match status" value="1"/>
</dbReference>
<keyword evidence="6 10" id="KW-0456">Lyase</keyword>
<feature type="compositionally biased region" description="Polar residues" evidence="7">
    <location>
        <begin position="226"/>
        <end position="237"/>
    </location>
</feature>
<feature type="region of interest" description="Disordered" evidence="7">
    <location>
        <begin position="285"/>
        <end position="398"/>
    </location>
</feature>
<dbReference type="SUPFAM" id="SSF109604">
    <property type="entry name" value="HD-domain/PDEase-like"/>
    <property type="match status" value="1"/>
</dbReference>
<feature type="region of interest" description="Disordered" evidence="7">
    <location>
        <begin position="1052"/>
        <end position="1078"/>
    </location>
</feature>
<gene>
    <name evidence="10" type="ORF">QTG54_014051</name>
</gene>
<feature type="compositionally biased region" description="Polar residues" evidence="7">
    <location>
        <begin position="244"/>
        <end position="256"/>
    </location>
</feature>
<feature type="compositionally biased region" description="Basic and acidic residues" evidence="7">
    <location>
        <begin position="313"/>
        <end position="345"/>
    </location>
</feature>
<keyword evidence="3" id="KW-0547">Nucleotide-binding</keyword>
<dbReference type="GO" id="GO:0004114">
    <property type="term" value="F:3',5'-cyclic-nucleotide phosphodiesterase activity"/>
    <property type="evidence" value="ECO:0007669"/>
    <property type="project" value="InterPro"/>
</dbReference>
<feature type="compositionally biased region" description="Low complexity" evidence="7">
    <location>
        <begin position="348"/>
        <end position="398"/>
    </location>
</feature>
<feature type="compositionally biased region" description="Polar residues" evidence="7">
    <location>
        <begin position="2046"/>
        <end position="2063"/>
    </location>
</feature>
<dbReference type="InterPro" id="IPR001054">
    <property type="entry name" value="A/G_cyclase"/>
</dbReference>
<dbReference type="GO" id="GO:0007168">
    <property type="term" value="P:receptor guanylyl cyclase signaling pathway"/>
    <property type="evidence" value="ECO:0007669"/>
    <property type="project" value="TreeGrafter"/>
</dbReference>
<dbReference type="InterPro" id="IPR050401">
    <property type="entry name" value="Cyclic_nucleotide_synthase"/>
</dbReference>
<evidence type="ECO:0000256" key="5">
    <source>
        <dbReference type="ARBA" id="ARBA00023136"/>
    </source>
</evidence>
<evidence type="ECO:0000256" key="8">
    <source>
        <dbReference type="SAM" id="Phobius"/>
    </source>
</evidence>
<evidence type="ECO:0000259" key="9">
    <source>
        <dbReference type="PROSITE" id="PS50125"/>
    </source>
</evidence>
<evidence type="ECO:0000256" key="1">
    <source>
        <dbReference type="ARBA" id="ARBA00004370"/>
    </source>
</evidence>
<proteinExistence type="predicted"/>
<dbReference type="CDD" id="cd07302">
    <property type="entry name" value="CHD"/>
    <property type="match status" value="1"/>
</dbReference>
<feature type="region of interest" description="Disordered" evidence="7">
    <location>
        <begin position="613"/>
        <end position="632"/>
    </location>
</feature>
<feature type="compositionally biased region" description="Low complexity" evidence="7">
    <location>
        <begin position="13"/>
        <end position="24"/>
    </location>
</feature>
<feature type="region of interest" description="Disordered" evidence="7">
    <location>
        <begin position="638"/>
        <end position="700"/>
    </location>
</feature>
<evidence type="ECO:0000256" key="4">
    <source>
        <dbReference type="ARBA" id="ARBA00022989"/>
    </source>
</evidence>
<comment type="caution">
    <text evidence="10">The sequence shown here is derived from an EMBL/GenBank/DDBJ whole genome shotgun (WGS) entry which is preliminary data.</text>
</comment>
<organism evidence="10 11">
    <name type="scientific">Skeletonema marinoi</name>
    <dbReference type="NCBI Taxonomy" id="267567"/>
    <lineage>
        <taxon>Eukaryota</taxon>
        <taxon>Sar</taxon>
        <taxon>Stramenopiles</taxon>
        <taxon>Ochrophyta</taxon>
        <taxon>Bacillariophyta</taxon>
        <taxon>Coscinodiscophyceae</taxon>
        <taxon>Thalassiosirophycidae</taxon>
        <taxon>Thalassiosirales</taxon>
        <taxon>Skeletonemataceae</taxon>
        <taxon>Skeletonema</taxon>
        <taxon>Skeletonema marinoi-dohrnii complex</taxon>
    </lineage>
</organism>
<feature type="compositionally biased region" description="Low complexity" evidence="7">
    <location>
        <begin position="546"/>
        <end position="555"/>
    </location>
</feature>
<dbReference type="GO" id="GO:0001653">
    <property type="term" value="F:peptide receptor activity"/>
    <property type="evidence" value="ECO:0007669"/>
    <property type="project" value="TreeGrafter"/>
</dbReference>
<keyword evidence="5 8" id="KW-0472">Membrane</keyword>
<dbReference type="Gene3D" id="3.30.70.1230">
    <property type="entry name" value="Nucleotide cyclase"/>
    <property type="match status" value="1"/>
</dbReference>
<feature type="compositionally biased region" description="Low complexity" evidence="7">
    <location>
        <begin position="516"/>
        <end position="528"/>
    </location>
</feature>
<evidence type="ECO:0000256" key="2">
    <source>
        <dbReference type="ARBA" id="ARBA00022692"/>
    </source>
</evidence>
<dbReference type="Proteomes" id="UP001224775">
    <property type="component" value="Unassembled WGS sequence"/>
</dbReference>
<feature type="compositionally biased region" description="Low complexity" evidence="7">
    <location>
        <begin position="680"/>
        <end position="693"/>
    </location>
</feature>
<evidence type="ECO:0000256" key="6">
    <source>
        <dbReference type="ARBA" id="ARBA00023239"/>
    </source>
</evidence>
<accession>A0AAD8XXF3</accession>
<dbReference type="PANTHER" id="PTHR11920">
    <property type="entry name" value="GUANYLYL CYCLASE"/>
    <property type="match status" value="1"/>
</dbReference>
<dbReference type="SUPFAM" id="SSF55073">
    <property type="entry name" value="Nucleotide cyclase"/>
    <property type="match status" value="1"/>
</dbReference>
<feature type="compositionally biased region" description="Basic and acidic residues" evidence="7">
    <location>
        <begin position="659"/>
        <end position="679"/>
    </location>
</feature>
<dbReference type="PROSITE" id="PS50125">
    <property type="entry name" value="GUANYLATE_CYCLASE_2"/>
    <property type="match status" value="1"/>
</dbReference>
<keyword evidence="4 8" id="KW-1133">Transmembrane helix</keyword>
<dbReference type="InterPro" id="IPR002073">
    <property type="entry name" value="PDEase_catalytic_dom"/>
</dbReference>
<feature type="compositionally biased region" description="Basic and acidic residues" evidence="7">
    <location>
        <begin position="257"/>
        <end position="269"/>
    </location>
</feature>
<comment type="subcellular location">
    <subcellularLocation>
        <location evidence="1">Membrane</location>
    </subcellularLocation>
</comment>
<dbReference type="EC" id="4.6.1.-" evidence="10"/>
<protein>
    <submittedName>
        <fullName evidence="10">Adenylate/guanylate cyclase domain-containing protein</fullName>
        <ecNumber evidence="10">4.6.1.-</ecNumber>
    </submittedName>
</protein>
<keyword evidence="2 8" id="KW-0812">Transmembrane</keyword>
<feature type="compositionally biased region" description="Low complexity" evidence="7">
    <location>
        <begin position="43"/>
        <end position="67"/>
    </location>
</feature>
<dbReference type="InterPro" id="IPR036971">
    <property type="entry name" value="PDEase_catalytic_dom_sf"/>
</dbReference>
<name>A0AAD8XXF3_9STRA</name>
<feature type="region of interest" description="Disordered" evidence="7">
    <location>
        <begin position="432"/>
        <end position="563"/>
    </location>
</feature>
<feature type="compositionally biased region" description="Low complexity" evidence="7">
    <location>
        <begin position="171"/>
        <end position="192"/>
    </location>
</feature>
<feature type="compositionally biased region" description="Acidic residues" evidence="7">
    <location>
        <begin position="2009"/>
        <end position="2018"/>
    </location>
</feature>
<sequence>MEATATLQKRVTADTAAVPTSSDDSSSDRDIPLNTELKQPIHNNNKASTAAPSSSSAPLSNNNVNNNMRDIFSSSPHNDTSATLMIDSSGSLSSSGAAAAAAKKNNNNRGNNNDGEGGVENNETRSLSPSSLPLHHDANDDDTSEGTNTTDKEGKNSESFHQFLDYINFSDGNTTNNNNTTNGDNIKAENNSSGGGGGEGEPSKQRPQMMKRKSSSSYYESRRSSNDSTVRTSNLNLLTRPKETTSSVRTLDTSLKSSEHNDYTLDESAKSVYDEMETYTLGEAAGGDDIKSSRKQPPQSQQQSLKLKSRLQRQKEERTTNQREGDKEARASLRLSEVFDEKEGGDGTTTTSTNNTTTVSSKRAHTNSSHSSNTNNVIDNSHGNSLSNTTTSSSHLNASDSSSLCLDISWGSNMFDRATVMSSLEEVMKANPHMKLDTGESTSDRERSGGSSGGFISSSGGGGSNNSNSFGKKFGGGSRNTSSKNLAAMAPIAISHDNDGDSTTPPTFRTRRRTTTDSGATGDGSVVSGSGGGGGSRRPSAEGRLLRNNLPLLSSPKDDEDDDMGPIVHVDGGGDRGSEVFPKTLAYKERSIRRLSDNQSVGSGILGTNFTSVGSGWRSRRRPSTDTMSSLGSAAVVTHHAVPPPPPPPPAETSSRVRRSVEISDSSHDLLRGSKHEQGSKSSRSRFSQFSSKTNSSVGVDDMDISVENFSQHVPTPGNATGEENDGDDRELVAAVGGTAYLKATKKVWAMRIIVIATFVVVSIIVTVLIYTFFRNLESNTLTNEFAMLAVSLTRNVIELMERKAFSLNVLATNYEGILGLQTNFTVPPGNHAPSVMLSDEARATCGDSITSNNEWRTHWPYVTLPGYESYSKSMLTVTEDRAVFFAPVVPDANVSAWEDYARKEALPSAEGAVAGGIRTPSGDIVEYEVKDVNHRFIQQIRTAEEGHLHQDTNAGMSMNDSTTFTEEDGGSLPVRVPIWQLSSTKLNEDGLMWDVYKHPPYTEALDRILQTQSSSSATKLIPCSDLLIPFHLTNPPSTKMRNDVVMEYTDGSTTGEDDVVDHEAHGHHKTTENGAQDQSFSEGVCSAIFSPVHSSSAHGVHNSAHVTGVVASLLSWEDLLSSSAYPVRRSTGHGSVTADMFVVVTSKLSEGFPNGYPSGPATYYVTEHGAVFRGMGRHIEQKHADMMLKYDFKLPFCDVVYTFEVYPTDLLCNSYGVSNTPTFLALIACCFVVLSTLVFFIYDYFVNYRQKVIIQQAARSTRIVHSLYPAFVRDNLFQNERKPSVTASADEVEDTSLSAANEPNKRKLKLKVSDLVDTPANQLKRFLSHPFPSKNYDLNMVSELDVMDPIAEVFENTTVMIADIEGFTAWCSEREPTQVFRLLETVYRAFDLEGSKAGVFKVETVGDSYVAVTGLPDAREDHAIMIAKYSIKCLLKFNVLAKRLEPHLGPGTASLGMRFGLHSGPVTAGVLRGEKSRFQLFGDTINVASRMESTGEKNMIQVSQDTADLLTSAGKGHWLVPRDNPVSAKGKGLVQTYWLQPNKRRPSMNTASMRLSVDGSNDGYGMASGERGEEIEVHRALSRSWKNINIENGVSIAKERLIRWNAAILESFLLKIVEQRNVKDGGDDPVSPLPEVNDFTPSEKDKILSFAEILCEKVMFPDDSYSEEYPVVLVGTSINPKARAQLLEYVAIIASMYRDVPFHNFDHASHVTMSANKLLNRVCTAFVSEEEDFASVAARTFGISADPLAQFVIVFSSLVHDVDHQGVPNAQLVKEHDPLCEKYDNRSVAEKRSIAIAWDILMEDRFVDLQGAIFTNSREMMRFRQLLMNTVLATDIADKERSAAGKIRWQKAFHPSNPDVLDDTNEKQENIRSLKATLVFEQIMQASDVSHTMQHWHTFKKWNKRLYSELSKAYREGRGATDPRENWYGGEIGFFDFYIIPLAKKLRECGVFGSAASEYLDYAVENRRRWEEEGKEIATKMVSDYDALHLRDEVLDEEDSIDLQREEENNDEREDFEQSGLSSIMSYNEQGNQREEDDDEEVSALDSTTYSGRETPLDVSSENGDEIV</sequence>
<feature type="compositionally biased region" description="Polar residues" evidence="7">
    <location>
        <begin position="2020"/>
        <end position="2032"/>
    </location>
</feature>
<feature type="compositionally biased region" description="Basic and acidic residues" evidence="7">
    <location>
        <begin position="434"/>
        <end position="448"/>
    </location>
</feature>
<feature type="compositionally biased region" description="Low complexity" evidence="7">
    <location>
        <begin position="295"/>
        <end position="306"/>
    </location>
</feature>
<dbReference type="Pfam" id="PF00233">
    <property type="entry name" value="PDEase_I"/>
    <property type="match status" value="1"/>
</dbReference>
<dbReference type="InterPro" id="IPR029787">
    <property type="entry name" value="Nucleotide_cyclase"/>
</dbReference>
<feature type="compositionally biased region" description="Polar residues" evidence="7">
    <location>
        <begin position="72"/>
        <end position="83"/>
    </location>
</feature>
<feature type="region of interest" description="Disordered" evidence="7">
    <location>
        <begin position="168"/>
        <end position="269"/>
    </location>
</feature>
<feature type="compositionally biased region" description="Low complexity" evidence="7">
    <location>
        <begin position="88"/>
        <end position="114"/>
    </location>
</feature>
<evidence type="ECO:0000256" key="7">
    <source>
        <dbReference type="SAM" id="MobiDB-lite"/>
    </source>
</evidence>
<dbReference type="GO" id="GO:0004383">
    <property type="term" value="F:guanylate cyclase activity"/>
    <property type="evidence" value="ECO:0007669"/>
    <property type="project" value="TreeGrafter"/>
</dbReference>
<evidence type="ECO:0000256" key="3">
    <source>
        <dbReference type="ARBA" id="ARBA00022741"/>
    </source>
</evidence>
<dbReference type="GO" id="GO:0004016">
    <property type="term" value="F:adenylate cyclase activity"/>
    <property type="evidence" value="ECO:0007669"/>
    <property type="project" value="TreeGrafter"/>
</dbReference>
<feature type="region of interest" description="Disordered" evidence="7">
    <location>
        <begin position="2001"/>
        <end position="2069"/>
    </location>
</feature>
<dbReference type="Gene3D" id="1.10.1300.10">
    <property type="entry name" value="3'5'-cyclic nucleotide phosphodiesterase, catalytic domain"/>
    <property type="match status" value="1"/>
</dbReference>
<dbReference type="GO" id="GO:0035556">
    <property type="term" value="P:intracellular signal transduction"/>
    <property type="evidence" value="ECO:0007669"/>
    <property type="project" value="InterPro"/>
</dbReference>
<dbReference type="EMBL" id="JATAAI010000034">
    <property type="protein sequence ID" value="KAK1735437.1"/>
    <property type="molecule type" value="Genomic_DNA"/>
</dbReference>
<dbReference type="GO" id="GO:0005886">
    <property type="term" value="C:plasma membrane"/>
    <property type="evidence" value="ECO:0007669"/>
    <property type="project" value="TreeGrafter"/>
</dbReference>
<dbReference type="SMART" id="SM00044">
    <property type="entry name" value="CYCc"/>
    <property type="match status" value="1"/>
</dbReference>